<feature type="compositionally biased region" description="Basic and acidic residues" evidence="1">
    <location>
        <begin position="1"/>
        <end position="32"/>
    </location>
</feature>
<dbReference type="ExpressionAtlas" id="A0A2K3L5F1">
    <property type="expression patterns" value="baseline"/>
</dbReference>
<feature type="region of interest" description="Disordered" evidence="1">
    <location>
        <begin position="465"/>
        <end position="485"/>
    </location>
</feature>
<accession>A0A2K3L5F1</accession>
<reference evidence="2 3" key="1">
    <citation type="journal article" date="2014" name="Am. J. Bot.">
        <title>Genome assembly and annotation for red clover (Trifolium pratense; Fabaceae).</title>
        <authorList>
            <person name="Istvanek J."/>
            <person name="Jaros M."/>
            <person name="Krenek A."/>
            <person name="Repkova J."/>
        </authorList>
    </citation>
    <scope>NUCLEOTIDE SEQUENCE [LARGE SCALE GENOMIC DNA]</scope>
    <source>
        <strain evidence="3">cv. Tatra</strain>
        <tissue evidence="2">Young leaves</tissue>
    </source>
</reference>
<evidence type="ECO:0000313" key="3">
    <source>
        <dbReference type="Proteomes" id="UP000236291"/>
    </source>
</evidence>
<reference evidence="2 3" key="2">
    <citation type="journal article" date="2017" name="Front. Plant Sci.">
        <title>Gene Classification and Mining of Molecular Markers Useful in Red Clover (Trifolium pratense) Breeding.</title>
        <authorList>
            <person name="Istvanek J."/>
            <person name="Dluhosova J."/>
            <person name="Dluhos P."/>
            <person name="Patkova L."/>
            <person name="Nedelnik J."/>
            <person name="Repkova J."/>
        </authorList>
    </citation>
    <scope>NUCLEOTIDE SEQUENCE [LARGE SCALE GENOMIC DNA]</scope>
    <source>
        <strain evidence="3">cv. Tatra</strain>
        <tissue evidence="2">Young leaves</tissue>
    </source>
</reference>
<evidence type="ECO:0000313" key="2">
    <source>
        <dbReference type="EMBL" id="PNX73765.1"/>
    </source>
</evidence>
<dbReference type="Proteomes" id="UP000236291">
    <property type="component" value="Unassembled WGS sequence"/>
</dbReference>
<name>A0A2K3L5F1_TRIPR</name>
<dbReference type="EMBL" id="ASHM01026515">
    <property type="protein sequence ID" value="PNX73765.1"/>
    <property type="molecule type" value="Genomic_DNA"/>
</dbReference>
<dbReference type="AlphaFoldDB" id="A0A2K3L5F1"/>
<feature type="region of interest" description="Disordered" evidence="1">
    <location>
        <begin position="1"/>
        <end position="244"/>
    </location>
</feature>
<feature type="compositionally biased region" description="Acidic residues" evidence="1">
    <location>
        <begin position="42"/>
        <end position="53"/>
    </location>
</feature>
<sequence length="535" mass="59525">TQKKIKVEQAAEQRSKHKHEAPAEKVVEESSGAKKRKLKLDDDVDSEETDSDEQTLAAKLQQKQAPAPKGKALKISSETDKELGYTKPLRTIHPDSTQLINISSSDNSEELSCSTDELIRKGKKGVSKLTSSDKSKQKDKQVLSDDPLIELEKHLSPDTLNTHTFSHETTHTHKSPEQQQPPTSTPSSPIKPTSDPQPDEPKQISPTKSPEPNSEPIDSEPISEPMDSEPTQTPSAEYESPVRVHTCAPCPPPLTFDDLVMSSSIFDEAFSRFKDSEVDVVSYISRTDLHSIKFIKTPPELPKPYNVPYTYSKTSDPSADPFDSLSNQFYCDLLRLSELRNKFLVFPSDVDAEIFALKAKLSDLLEVIGQEIKEEIGQRGMEAAKLMMEAVERASQKRLTLYSHAEAESSRSEAEAVRRAADEMLLQALRGCRVESELLNRLEAQRIETERLERLAQESVLLIEYPEDDGSSSDKDKGKAPMDSDVDDKLKVLEEAIGAQRSDHQVLAGKVDTLDSKVDGLHAKFDQILALLSKP</sequence>
<feature type="non-terminal residue" evidence="2">
    <location>
        <position position="1"/>
    </location>
</feature>
<feature type="compositionally biased region" description="Low complexity" evidence="1">
    <location>
        <begin position="99"/>
        <end position="114"/>
    </location>
</feature>
<feature type="compositionally biased region" description="Low complexity" evidence="1">
    <location>
        <begin position="56"/>
        <end position="74"/>
    </location>
</feature>
<comment type="caution">
    <text evidence="2">The sequence shown here is derived from an EMBL/GenBank/DDBJ whole genome shotgun (WGS) entry which is preliminary data.</text>
</comment>
<organism evidence="2 3">
    <name type="scientific">Trifolium pratense</name>
    <name type="common">Red clover</name>
    <dbReference type="NCBI Taxonomy" id="57577"/>
    <lineage>
        <taxon>Eukaryota</taxon>
        <taxon>Viridiplantae</taxon>
        <taxon>Streptophyta</taxon>
        <taxon>Embryophyta</taxon>
        <taxon>Tracheophyta</taxon>
        <taxon>Spermatophyta</taxon>
        <taxon>Magnoliopsida</taxon>
        <taxon>eudicotyledons</taxon>
        <taxon>Gunneridae</taxon>
        <taxon>Pentapetalae</taxon>
        <taxon>rosids</taxon>
        <taxon>fabids</taxon>
        <taxon>Fabales</taxon>
        <taxon>Fabaceae</taxon>
        <taxon>Papilionoideae</taxon>
        <taxon>50 kb inversion clade</taxon>
        <taxon>NPAAA clade</taxon>
        <taxon>Hologalegina</taxon>
        <taxon>IRL clade</taxon>
        <taxon>Trifolieae</taxon>
        <taxon>Trifolium</taxon>
    </lineage>
</organism>
<gene>
    <name evidence="2" type="ORF">L195_g029670</name>
</gene>
<feature type="compositionally biased region" description="Basic and acidic residues" evidence="1">
    <location>
        <begin position="165"/>
        <end position="176"/>
    </location>
</feature>
<protein>
    <submittedName>
        <fullName evidence="2">Uncharacterized protein</fullName>
    </submittedName>
</protein>
<feature type="compositionally biased region" description="Basic and acidic residues" evidence="1">
    <location>
        <begin position="472"/>
        <end position="485"/>
    </location>
</feature>
<proteinExistence type="predicted"/>
<feature type="compositionally biased region" description="Basic and acidic residues" evidence="1">
    <location>
        <begin position="131"/>
        <end position="143"/>
    </location>
</feature>
<feature type="compositionally biased region" description="Low complexity" evidence="1">
    <location>
        <begin position="177"/>
        <end position="196"/>
    </location>
</feature>
<evidence type="ECO:0000256" key="1">
    <source>
        <dbReference type="SAM" id="MobiDB-lite"/>
    </source>
</evidence>